<protein>
    <submittedName>
        <fullName evidence="2">Uncharacterized protein</fullName>
    </submittedName>
</protein>
<evidence type="ECO:0000256" key="1">
    <source>
        <dbReference type="SAM" id="MobiDB-lite"/>
    </source>
</evidence>
<proteinExistence type="predicted"/>
<feature type="compositionally biased region" description="Basic and acidic residues" evidence="1">
    <location>
        <begin position="18"/>
        <end position="27"/>
    </location>
</feature>
<organism evidence="2 3">
    <name type="scientific">Erwinia phage vB_EhrS_59</name>
    <dbReference type="NCBI Taxonomy" id="2283025"/>
    <lineage>
        <taxon>Viruses</taxon>
        <taxon>Duplodnaviria</taxon>
        <taxon>Heunggongvirae</taxon>
        <taxon>Uroviricota</taxon>
        <taxon>Caudoviricetes</taxon>
        <taxon>Feofaniavirus</taxon>
        <taxon>Feofaniavirus Eho59</taxon>
    </lineage>
</organism>
<name>A0A4Y1NT67_9CAUD</name>
<reference evidence="2 3" key="1">
    <citation type="journal article" date="2019" name="J. Basic Microbiol.">
        <title>Complete genome sequence analysis of temperate Erwinia bacteriophages 49 and 59.</title>
        <authorList>
            <person name="Zlatohurska M."/>
            <person name="Gorb T."/>
            <person name="Romaniuk L."/>
            <person name="Korol N."/>
            <person name="Faidiuk Y."/>
            <person name="Kropinski A.M."/>
            <person name="Kushkina A."/>
            <person name="Tovkach F."/>
        </authorList>
    </citation>
    <scope>NUCLEOTIDE SEQUENCE [LARGE SCALE GENOMIC DNA]</scope>
</reference>
<keyword evidence="3" id="KW-1185">Reference proteome</keyword>
<dbReference type="Proteomes" id="UP000310697">
    <property type="component" value="Segment"/>
</dbReference>
<accession>A0A4Y1NT67</accession>
<dbReference type="EMBL" id="MH443101">
    <property type="protein sequence ID" value="AXH43550.1"/>
    <property type="molecule type" value="Genomic_DNA"/>
</dbReference>
<evidence type="ECO:0000313" key="3">
    <source>
        <dbReference type="Proteomes" id="UP000310697"/>
    </source>
</evidence>
<sequence>MAGNYRRRGNQLSLGRRWTPDEKDSLKKMASSLPPKMIARKINRSCESIRQMAKRMGIRFLTARGVNLSAKS</sequence>
<feature type="region of interest" description="Disordered" evidence="1">
    <location>
        <begin position="1"/>
        <end position="28"/>
    </location>
</feature>
<gene>
    <name evidence="2" type="ORF">MZUP2_320</name>
</gene>
<evidence type="ECO:0000313" key="2">
    <source>
        <dbReference type="EMBL" id="AXH43550.1"/>
    </source>
</evidence>